<keyword evidence="2" id="KW-0238">DNA-binding</keyword>
<comment type="caution">
    <text evidence="5">The sequence shown here is derived from an EMBL/GenBank/DDBJ whole genome shotgun (WGS) entry which is preliminary data.</text>
</comment>
<sequence length="246" mass="27685">MGRNQSQPKYRIVEEYLRSQILSGQIPVDSLLPTEEMLCARFGVSRATVRTALSNLQADGLIVRSAAIGSRVVASVKRQAFQAGWNSVEDLLQHTTAIRLHVKTISEIILDRETADDIGFGVGRSVVRVEGIRWNEVETAAPICLVEIFFDALFRGIVDEIGVHNRPVADLINEKYNVRIEKIRQEISASQLPLQTARALSAIEGSPALVIKRWYFDANNRMFQVTRSLYPSDRFQYVVDFGRAHD</sequence>
<keyword evidence="6" id="KW-1185">Reference proteome</keyword>
<dbReference type="SMART" id="SM00345">
    <property type="entry name" value="HTH_GNTR"/>
    <property type="match status" value="1"/>
</dbReference>
<keyword evidence="1" id="KW-0805">Transcription regulation</keyword>
<dbReference type="OrthoDB" id="5454556at2"/>
<dbReference type="Pfam" id="PF07702">
    <property type="entry name" value="UTRA"/>
    <property type="match status" value="1"/>
</dbReference>
<dbReference type="AlphaFoldDB" id="A0A2U2DJ87"/>
<dbReference type="GO" id="GO:0045892">
    <property type="term" value="P:negative regulation of DNA-templated transcription"/>
    <property type="evidence" value="ECO:0007669"/>
    <property type="project" value="TreeGrafter"/>
</dbReference>
<dbReference type="Proteomes" id="UP000245252">
    <property type="component" value="Unassembled WGS sequence"/>
</dbReference>
<dbReference type="InterPro" id="IPR000524">
    <property type="entry name" value="Tscrpt_reg_HTH_GntR"/>
</dbReference>
<dbReference type="PANTHER" id="PTHR44846:SF1">
    <property type="entry name" value="MANNOSYL-D-GLYCERATE TRANSPORT_METABOLISM SYSTEM REPRESSOR MNGR-RELATED"/>
    <property type="match status" value="1"/>
</dbReference>
<dbReference type="GO" id="GO:0003677">
    <property type="term" value="F:DNA binding"/>
    <property type="evidence" value="ECO:0007669"/>
    <property type="project" value="UniProtKB-KW"/>
</dbReference>
<dbReference type="InterPro" id="IPR028978">
    <property type="entry name" value="Chorismate_lyase_/UTRA_dom_sf"/>
</dbReference>
<keyword evidence="3" id="KW-0804">Transcription</keyword>
<dbReference type="Gene3D" id="1.10.10.10">
    <property type="entry name" value="Winged helix-like DNA-binding domain superfamily/Winged helix DNA-binding domain"/>
    <property type="match status" value="1"/>
</dbReference>
<dbReference type="GO" id="GO:0003700">
    <property type="term" value="F:DNA-binding transcription factor activity"/>
    <property type="evidence" value="ECO:0007669"/>
    <property type="project" value="InterPro"/>
</dbReference>
<dbReference type="SUPFAM" id="SSF46785">
    <property type="entry name" value="Winged helix' DNA-binding domain"/>
    <property type="match status" value="1"/>
</dbReference>
<evidence type="ECO:0000256" key="3">
    <source>
        <dbReference type="ARBA" id="ARBA00023163"/>
    </source>
</evidence>
<dbReference type="InterPro" id="IPR050679">
    <property type="entry name" value="Bact_HTH_transcr_reg"/>
</dbReference>
<evidence type="ECO:0000313" key="6">
    <source>
        <dbReference type="Proteomes" id="UP000245252"/>
    </source>
</evidence>
<dbReference type="PANTHER" id="PTHR44846">
    <property type="entry name" value="MANNOSYL-D-GLYCERATE TRANSPORT/METABOLISM SYSTEM REPRESSOR MNGR-RELATED"/>
    <property type="match status" value="1"/>
</dbReference>
<dbReference type="EMBL" id="QFBC01000016">
    <property type="protein sequence ID" value="PWE53360.1"/>
    <property type="molecule type" value="Genomic_DNA"/>
</dbReference>
<dbReference type="SUPFAM" id="SSF64288">
    <property type="entry name" value="Chorismate lyase-like"/>
    <property type="match status" value="1"/>
</dbReference>
<dbReference type="CDD" id="cd07377">
    <property type="entry name" value="WHTH_GntR"/>
    <property type="match status" value="1"/>
</dbReference>
<evidence type="ECO:0000256" key="1">
    <source>
        <dbReference type="ARBA" id="ARBA00023015"/>
    </source>
</evidence>
<reference evidence="5 6" key="1">
    <citation type="submission" date="2018-05" db="EMBL/GenBank/DDBJ databases">
        <title>The draft genome of strain NS-104.</title>
        <authorList>
            <person name="Hang P."/>
            <person name="Jiang J."/>
        </authorList>
    </citation>
    <scope>NUCLEOTIDE SEQUENCE [LARGE SCALE GENOMIC DNA]</scope>
    <source>
        <strain evidence="5 6">NS-104</strain>
    </source>
</reference>
<organism evidence="5 6">
    <name type="scientific">Metarhizobium album</name>
    <dbReference type="NCBI Taxonomy" id="2182425"/>
    <lineage>
        <taxon>Bacteria</taxon>
        <taxon>Pseudomonadati</taxon>
        <taxon>Pseudomonadota</taxon>
        <taxon>Alphaproteobacteria</taxon>
        <taxon>Hyphomicrobiales</taxon>
        <taxon>Rhizobiaceae</taxon>
        <taxon>Metarhizobium</taxon>
    </lineage>
</organism>
<dbReference type="InterPro" id="IPR036390">
    <property type="entry name" value="WH_DNA-bd_sf"/>
</dbReference>
<gene>
    <name evidence="5" type="ORF">DEM27_25725</name>
</gene>
<dbReference type="SMART" id="SM00866">
    <property type="entry name" value="UTRA"/>
    <property type="match status" value="1"/>
</dbReference>
<feature type="domain" description="HTH gntR-type" evidence="4">
    <location>
        <begin position="7"/>
        <end position="75"/>
    </location>
</feature>
<protein>
    <recommendedName>
        <fullName evidence="4">HTH gntR-type domain-containing protein</fullName>
    </recommendedName>
</protein>
<name>A0A2U2DJ87_9HYPH</name>
<proteinExistence type="predicted"/>
<dbReference type="Gene3D" id="3.40.1410.10">
    <property type="entry name" value="Chorismate lyase-like"/>
    <property type="match status" value="1"/>
</dbReference>
<dbReference type="InterPro" id="IPR036388">
    <property type="entry name" value="WH-like_DNA-bd_sf"/>
</dbReference>
<dbReference type="InterPro" id="IPR011663">
    <property type="entry name" value="UTRA"/>
</dbReference>
<dbReference type="PRINTS" id="PR00035">
    <property type="entry name" value="HTHGNTR"/>
</dbReference>
<dbReference type="PROSITE" id="PS50949">
    <property type="entry name" value="HTH_GNTR"/>
    <property type="match status" value="1"/>
</dbReference>
<dbReference type="Pfam" id="PF00392">
    <property type="entry name" value="GntR"/>
    <property type="match status" value="1"/>
</dbReference>
<accession>A0A2U2DJ87</accession>
<evidence type="ECO:0000256" key="2">
    <source>
        <dbReference type="ARBA" id="ARBA00023125"/>
    </source>
</evidence>
<dbReference type="RefSeq" id="WP_109461109.1">
    <property type="nucleotide sequence ID" value="NZ_QFBC01000016.1"/>
</dbReference>
<evidence type="ECO:0000259" key="4">
    <source>
        <dbReference type="PROSITE" id="PS50949"/>
    </source>
</evidence>
<evidence type="ECO:0000313" key="5">
    <source>
        <dbReference type="EMBL" id="PWE53360.1"/>
    </source>
</evidence>